<keyword evidence="8" id="KW-0694">RNA-binding</keyword>
<proteinExistence type="inferred from homology"/>
<dbReference type="CDD" id="cd05398">
    <property type="entry name" value="NT_ClassII-CCAase"/>
    <property type="match status" value="1"/>
</dbReference>
<protein>
    <submittedName>
        <fullName evidence="11">CCA tRNA nucleotidyltransferase</fullName>
    </submittedName>
</protein>
<keyword evidence="4" id="KW-0548">Nucleotidyltransferase</keyword>
<dbReference type="InterPro" id="IPR050264">
    <property type="entry name" value="Bact_CCA-adding_enz_type3_sf"/>
</dbReference>
<evidence type="ECO:0000259" key="10">
    <source>
        <dbReference type="Pfam" id="PF12627"/>
    </source>
</evidence>
<evidence type="ECO:0000256" key="1">
    <source>
        <dbReference type="ARBA" id="ARBA00001946"/>
    </source>
</evidence>
<dbReference type="InterPro" id="IPR043519">
    <property type="entry name" value="NT_sf"/>
</dbReference>
<evidence type="ECO:0000259" key="9">
    <source>
        <dbReference type="Pfam" id="PF01743"/>
    </source>
</evidence>
<dbReference type="SUPFAM" id="SSF81891">
    <property type="entry name" value="Poly A polymerase C-terminal region-like"/>
    <property type="match status" value="1"/>
</dbReference>
<organism evidence="11 12">
    <name type="scientific">Thioclava marina</name>
    <dbReference type="NCBI Taxonomy" id="1915077"/>
    <lineage>
        <taxon>Bacteria</taxon>
        <taxon>Pseudomonadati</taxon>
        <taxon>Pseudomonadota</taxon>
        <taxon>Alphaproteobacteria</taxon>
        <taxon>Rhodobacterales</taxon>
        <taxon>Paracoccaceae</taxon>
        <taxon>Thioclava</taxon>
    </lineage>
</organism>
<evidence type="ECO:0000313" key="12">
    <source>
        <dbReference type="Proteomes" id="UP000242224"/>
    </source>
</evidence>
<accession>A0ABX3MS09</accession>
<feature type="domain" description="Poly A polymerase head" evidence="9">
    <location>
        <begin position="27"/>
        <end position="150"/>
    </location>
</feature>
<feature type="domain" description="tRNA nucleotidyltransferase/poly(A) polymerase RNA and SrmB- binding" evidence="10">
    <location>
        <begin position="182"/>
        <end position="237"/>
    </location>
</feature>
<keyword evidence="5" id="KW-0479">Metal-binding</keyword>
<dbReference type="EMBL" id="MPZS01000001">
    <property type="protein sequence ID" value="OOY14010.1"/>
    <property type="molecule type" value="Genomic_DNA"/>
</dbReference>
<dbReference type="RefSeq" id="WP_078526842.1">
    <property type="nucleotide sequence ID" value="NZ_MPZS01000001.1"/>
</dbReference>
<sequence length="377" mass="41022">MKLTGDWIEAAHTQRVLAMLEAGGHQAYLVGGCVRNGAIDQPVHDIDIATDALPERVIELAKAADLKPVPTGIDHGTITVVSDHYPHEITTFRRDVETHGRHATVAFSDNMAEDAARRDFTMNALYARADGEVIDPLGTGMADLEARHVRFVGEAEERIREDYLRILRFFRFTAWYGRDLDADGLAACAANIAGIETLSRERVGAEMRKLLAAPDPSFAVAAMAQSGVLAAVLPGADATALAPLVHLEDRPADAIRRLAALGGENVAERLRLSNKDTRRLEALREALATGDAPEVLGYRYGIETGADALLLRHAVMGQEMPDDWQDRVCSGAKQRFPIAAADLMPAYQGKALGDRLRELETRWIASGFTLSREALLG</sequence>
<evidence type="ECO:0000313" key="11">
    <source>
        <dbReference type="EMBL" id="OOY14010.1"/>
    </source>
</evidence>
<dbReference type="PANTHER" id="PTHR46173:SF1">
    <property type="entry name" value="CCA TRNA NUCLEOTIDYLTRANSFERASE 1, MITOCHONDRIAL"/>
    <property type="match status" value="1"/>
</dbReference>
<dbReference type="Pfam" id="PF12627">
    <property type="entry name" value="PolyA_pol_RNAbd"/>
    <property type="match status" value="1"/>
</dbReference>
<keyword evidence="7" id="KW-0460">Magnesium</keyword>
<evidence type="ECO:0000256" key="3">
    <source>
        <dbReference type="ARBA" id="ARBA00022694"/>
    </source>
</evidence>
<dbReference type="PANTHER" id="PTHR46173">
    <property type="entry name" value="CCA TRNA NUCLEOTIDYLTRANSFERASE 1, MITOCHONDRIAL"/>
    <property type="match status" value="1"/>
</dbReference>
<comment type="similarity">
    <text evidence="8">Belongs to the tRNA nucleotidyltransferase/poly(A) polymerase family.</text>
</comment>
<dbReference type="Proteomes" id="UP000242224">
    <property type="component" value="Unassembled WGS sequence"/>
</dbReference>
<dbReference type="InterPro" id="IPR002646">
    <property type="entry name" value="PolA_pol_head_dom"/>
</dbReference>
<keyword evidence="3" id="KW-0819">tRNA processing</keyword>
<dbReference type="Gene3D" id="1.10.3090.10">
    <property type="entry name" value="cca-adding enzyme, domain 2"/>
    <property type="match status" value="1"/>
</dbReference>
<name>A0ABX3MS09_9RHOB</name>
<keyword evidence="6" id="KW-0547">Nucleotide-binding</keyword>
<reference evidence="11 12" key="1">
    <citation type="submission" date="2016-11" db="EMBL/GenBank/DDBJ databases">
        <title>A multilocus sequence analysis scheme for characterization of bacteria in the genus Thioclava.</title>
        <authorList>
            <person name="Liu Y."/>
            <person name="Shao Z."/>
        </authorList>
    </citation>
    <scope>NUCLEOTIDE SEQUENCE [LARGE SCALE GENOMIC DNA]</scope>
    <source>
        <strain evidence="11 12">11.10-0-13</strain>
    </source>
</reference>
<evidence type="ECO:0000256" key="6">
    <source>
        <dbReference type="ARBA" id="ARBA00022741"/>
    </source>
</evidence>
<dbReference type="Gene3D" id="3.30.460.10">
    <property type="entry name" value="Beta Polymerase, domain 2"/>
    <property type="match status" value="1"/>
</dbReference>
<evidence type="ECO:0000256" key="4">
    <source>
        <dbReference type="ARBA" id="ARBA00022695"/>
    </source>
</evidence>
<gene>
    <name evidence="11" type="ORF">BMG00_09755</name>
</gene>
<evidence type="ECO:0000256" key="8">
    <source>
        <dbReference type="RuleBase" id="RU003953"/>
    </source>
</evidence>
<dbReference type="InterPro" id="IPR032828">
    <property type="entry name" value="PolyA_RNA-bd"/>
</dbReference>
<keyword evidence="2 8" id="KW-0808">Transferase</keyword>
<dbReference type="PROSITE" id="PS51257">
    <property type="entry name" value="PROKAR_LIPOPROTEIN"/>
    <property type="match status" value="1"/>
</dbReference>
<comment type="caution">
    <text evidence="11">The sequence shown here is derived from an EMBL/GenBank/DDBJ whole genome shotgun (WGS) entry which is preliminary data.</text>
</comment>
<evidence type="ECO:0000256" key="5">
    <source>
        <dbReference type="ARBA" id="ARBA00022723"/>
    </source>
</evidence>
<keyword evidence="12" id="KW-1185">Reference proteome</keyword>
<comment type="cofactor">
    <cofactor evidence="1">
        <name>Mg(2+)</name>
        <dbReference type="ChEBI" id="CHEBI:18420"/>
    </cofactor>
</comment>
<evidence type="ECO:0000256" key="2">
    <source>
        <dbReference type="ARBA" id="ARBA00022679"/>
    </source>
</evidence>
<dbReference type="SUPFAM" id="SSF81301">
    <property type="entry name" value="Nucleotidyltransferase"/>
    <property type="match status" value="1"/>
</dbReference>
<dbReference type="Pfam" id="PF01743">
    <property type="entry name" value="PolyA_pol"/>
    <property type="match status" value="1"/>
</dbReference>
<evidence type="ECO:0000256" key="7">
    <source>
        <dbReference type="ARBA" id="ARBA00022842"/>
    </source>
</evidence>